<accession>A0AAW0KSC7</accession>
<proteinExistence type="predicted"/>
<dbReference type="PANTHER" id="PTHR31286:SF167">
    <property type="entry name" value="OS09G0268800 PROTEIN"/>
    <property type="match status" value="1"/>
</dbReference>
<keyword evidence="4" id="KW-1185">Reference proteome</keyword>
<comment type="caution">
    <text evidence="3">The sequence shown here is derived from an EMBL/GenBank/DDBJ whole genome shotgun (WGS) entry which is preliminary data.</text>
</comment>
<feature type="domain" description="Zinc knuckle CX2CX4HX4C" evidence="2">
    <location>
        <begin position="97"/>
        <end position="142"/>
    </location>
</feature>
<feature type="domain" description="DUF4283" evidence="1">
    <location>
        <begin position="31"/>
        <end position="87"/>
    </location>
</feature>
<dbReference type="Pfam" id="PF14392">
    <property type="entry name" value="zf-CCHC_4"/>
    <property type="match status" value="1"/>
</dbReference>
<dbReference type="PANTHER" id="PTHR31286">
    <property type="entry name" value="GLYCINE-RICH CELL WALL STRUCTURAL PROTEIN 1.8-LIKE"/>
    <property type="match status" value="1"/>
</dbReference>
<dbReference type="Proteomes" id="UP000237347">
    <property type="component" value="Unassembled WGS sequence"/>
</dbReference>
<evidence type="ECO:0000313" key="3">
    <source>
        <dbReference type="EMBL" id="KAK7842094.1"/>
    </source>
</evidence>
<evidence type="ECO:0000313" key="4">
    <source>
        <dbReference type="Proteomes" id="UP000237347"/>
    </source>
</evidence>
<dbReference type="InterPro" id="IPR025836">
    <property type="entry name" value="Zn_knuckle_CX2CX4HX4C"/>
</dbReference>
<evidence type="ECO:0000259" key="2">
    <source>
        <dbReference type="Pfam" id="PF14392"/>
    </source>
</evidence>
<protein>
    <recommendedName>
        <fullName evidence="5">DUF4283 domain-containing protein</fullName>
    </recommendedName>
</protein>
<organism evidence="3 4">
    <name type="scientific">Quercus suber</name>
    <name type="common">Cork oak</name>
    <dbReference type="NCBI Taxonomy" id="58331"/>
    <lineage>
        <taxon>Eukaryota</taxon>
        <taxon>Viridiplantae</taxon>
        <taxon>Streptophyta</taxon>
        <taxon>Embryophyta</taxon>
        <taxon>Tracheophyta</taxon>
        <taxon>Spermatophyta</taxon>
        <taxon>Magnoliopsida</taxon>
        <taxon>eudicotyledons</taxon>
        <taxon>Gunneridae</taxon>
        <taxon>Pentapetalae</taxon>
        <taxon>rosids</taxon>
        <taxon>fabids</taxon>
        <taxon>Fagales</taxon>
        <taxon>Fagaceae</taxon>
        <taxon>Quercus</taxon>
    </lineage>
</organism>
<dbReference type="AlphaFoldDB" id="A0AAW0KSC7"/>
<dbReference type="Pfam" id="PF14111">
    <property type="entry name" value="DUF4283"/>
    <property type="match status" value="1"/>
</dbReference>
<reference evidence="3 4" key="1">
    <citation type="journal article" date="2018" name="Sci. Data">
        <title>The draft genome sequence of cork oak.</title>
        <authorList>
            <person name="Ramos A.M."/>
            <person name="Usie A."/>
            <person name="Barbosa P."/>
            <person name="Barros P.M."/>
            <person name="Capote T."/>
            <person name="Chaves I."/>
            <person name="Simoes F."/>
            <person name="Abreu I."/>
            <person name="Carrasquinho I."/>
            <person name="Faro C."/>
            <person name="Guimaraes J.B."/>
            <person name="Mendonca D."/>
            <person name="Nobrega F."/>
            <person name="Rodrigues L."/>
            <person name="Saibo N.J.M."/>
            <person name="Varela M.C."/>
            <person name="Egas C."/>
            <person name="Matos J."/>
            <person name="Miguel C.M."/>
            <person name="Oliveira M.M."/>
            <person name="Ricardo C.P."/>
            <person name="Goncalves S."/>
        </authorList>
    </citation>
    <scope>NUCLEOTIDE SEQUENCE [LARGE SCALE GENOMIC DNA]</scope>
    <source>
        <strain evidence="4">cv. HL8</strain>
    </source>
</reference>
<evidence type="ECO:0008006" key="5">
    <source>
        <dbReference type="Google" id="ProtNLM"/>
    </source>
</evidence>
<sequence length="172" mass="20029">MAEDVIDSLENMKLTVEEEEIIALNKRAAMNTLWRRWGMHTGLQIIEVGTNLFQFKFQNDFDLNRVLRGGPWYFDNQLLMLKRWHKGMTAICVALPISKPLRREGFIADLDGVHTWVKFKYERLPIFCHFCGLLGHDLHHCASHYVVEKNGGDVKYQYGDWLKASDEGSCRI</sequence>
<name>A0AAW0KSC7_QUESU</name>
<dbReference type="InterPro" id="IPR040256">
    <property type="entry name" value="At4g02000-like"/>
</dbReference>
<gene>
    <name evidence="3" type="ORF">CFP56_014340</name>
</gene>
<dbReference type="EMBL" id="PKMF04000227">
    <property type="protein sequence ID" value="KAK7842094.1"/>
    <property type="molecule type" value="Genomic_DNA"/>
</dbReference>
<dbReference type="InterPro" id="IPR025558">
    <property type="entry name" value="DUF4283"/>
</dbReference>
<evidence type="ECO:0000259" key="1">
    <source>
        <dbReference type="Pfam" id="PF14111"/>
    </source>
</evidence>